<dbReference type="HOGENOM" id="CLU_1854117_0_0_11"/>
<dbReference type="EMBL" id="JNFQ01000006">
    <property type="protein sequence ID" value="KFG71560.1"/>
    <property type="molecule type" value="Genomic_DNA"/>
</dbReference>
<evidence type="ECO:0000256" key="3">
    <source>
        <dbReference type="ARBA" id="ARBA00023082"/>
    </source>
</evidence>
<evidence type="ECO:0000256" key="1">
    <source>
        <dbReference type="ARBA" id="ARBA00010641"/>
    </source>
</evidence>
<dbReference type="SUPFAM" id="SSF88659">
    <property type="entry name" value="Sigma3 and sigma4 domains of RNA polymerase sigma factors"/>
    <property type="match status" value="1"/>
</dbReference>
<dbReference type="Proteomes" id="UP000029095">
    <property type="component" value="Unassembled WGS sequence"/>
</dbReference>
<dbReference type="GO" id="GO:0003677">
    <property type="term" value="F:DNA binding"/>
    <property type="evidence" value="ECO:0007669"/>
    <property type="project" value="InterPro"/>
</dbReference>
<keyword evidence="7" id="KW-1185">Reference proteome</keyword>
<sequence>MTGAERALQALEQLSSQERAVFLLRDVFGCGIPRIAAAVGCTQEACRRLAVTVPVGDGRGLPAGWPRRIVGAENVARLLAVTVPPLVGFGVTVEEHPVDGRPGVVFRDRDGDTLAALALDIADGRIHTLRVVLGSEQA</sequence>
<evidence type="ECO:0000259" key="5">
    <source>
        <dbReference type="Pfam" id="PF08281"/>
    </source>
</evidence>
<comment type="similarity">
    <text evidence="1">Belongs to the sigma-70 factor family. ECF subfamily.</text>
</comment>
<dbReference type="RefSeq" id="WP_043384927.1">
    <property type="nucleotide sequence ID" value="NZ_KN039949.1"/>
</dbReference>
<accession>A0A086MRP2</accession>
<dbReference type="STRING" id="1915400.FM21_32695"/>
<keyword evidence="4" id="KW-0804">Transcription</keyword>
<dbReference type="InterPro" id="IPR036388">
    <property type="entry name" value="WH-like_DNA-bd_sf"/>
</dbReference>
<keyword evidence="2" id="KW-0805">Transcription regulation</keyword>
<dbReference type="InterPro" id="IPR013324">
    <property type="entry name" value="RNA_pol_sigma_r3/r4-like"/>
</dbReference>
<reference evidence="6 7" key="1">
    <citation type="submission" date="2014-05" db="EMBL/GenBank/DDBJ databases">
        <title>Complete genome sequence of the Streptomyces mutabilis TRM45540.</title>
        <authorList>
            <person name="Luo X."/>
            <person name="Zhang L."/>
        </authorList>
    </citation>
    <scope>NUCLEOTIDE SEQUENCE [LARGE SCALE GENOMIC DNA]</scope>
    <source>
        <strain evidence="6 7">TRM45540</strain>
    </source>
</reference>
<dbReference type="InterPro" id="IPR052704">
    <property type="entry name" value="ECF_Sigma-70_Domain"/>
</dbReference>
<dbReference type="PANTHER" id="PTHR30173">
    <property type="entry name" value="SIGMA 19 FACTOR"/>
    <property type="match status" value="1"/>
</dbReference>
<dbReference type="GO" id="GO:0016987">
    <property type="term" value="F:sigma factor activity"/>
    <property type="evidence" value="ECO:0007669"/>
    <property type="project" value="UniProtKB-KW"/>
</dbReference>
<evidence type="ECO:0000313" key="6">
    <source>
        <dbReference type="EMBL" id="KFG71560.1"/>
    </source>
</evidence>
<proteinExistence type="inferred from homology"/>
<protein>
    <recommendedName>
        <fullName evidence="5">RNA polymerase sigma factor 70 region 4 type 2 domain-containing protein</fullName>
    </recommendedName>
</protein>
<name>A0A086MRP2_9ACTN</name>
<evidence type="ECO:0000256" key="2">
    <source>
        <dbReference type="ARBA" id="ARBA00023015"/>
    </source>
</evidence>
<comment type="caution">
    <text evidence="6">The sequence shown here is derived from an EMBL/GenBank/DDBJ whole genome shotgun (WGS) entry which is preliminary data.</text>
</comment>
<feature type="domain" description="RNA polymerase sigma factor 70 region 4 type 2" evidence="5">
    <location>
        <begin position="6"/>
        <end position="48"/>
    </location>
</feature>
<dbReference type="Gene3D" id="1.10.10.10">
    <property type="entry name" value="Winged helix-like DNA-binding domain superfamily/Winged helix DNA-binding domain"/>
    <property type="match status" value="1"/>
</dbReference>
<dbReference type="GO" id="GO:0006352">
    <property type="term" value="P:DNA-templated transcription initiation"/>
    <property type="evidence" value="ECO:0007669"/>
    <property type="project" value="InterPro"/>
</dbReference>
<dbReference type="Pfam" id="PF08281">
    <property type="entry name" value="Sigma70_r4_2"/>
    <property type="match status" value="1"/>
</dbReference>
<organism evidence="6 7">
    <name type="scientific">Streptomyces mutabilis</name>
    <dbReference type="NCBI Taxonomy" id="67332"/>
    <lineage>
        <taxon>Bacteria</taxon>
        <taxon>Bacillati</taxon>
        <taxon>Actinomycetota</taxon>
        <taxon>Actinomycetes</taxon>
        <taxon>Kitasatosporales</taxon>
        <taxon>Streptomycetaceae</taxon>
        <taxon>Streptomyces</taxon>
    </lineage>
</organism>
<evidence type="ECO:0000256" key="4">
    <source>
        <dbReference type="ARBA" id="ARBA00023163"/>
    </source>
</evidence>
<dbReference type="InterPro" id="IPR013249">
    <property type="entry name" value="RNA_pol_sigma70_r4_t2"/>
</dbReference>
<dbReference type="PANTHER" id="PTHR30173:SF43">
    <property type="entry name" value="ECF RNA POLYMERASE SIGMA FACTOR SIGI-RELATED"/>
    <property type="match status" value="1"/>
</dbReference>
<gene>
    <name evidence="6" type="ORF">FM21_32695</name>
</gene>
<evidence type="ECO:0000313" key="7">
    <source>
        <dbReference type="Proteomes" id="UP000029095"/>
    </source>
</evidence>
<keyword evidence="3" id="KW-0731">Sigma factor</keyword>
<dbReference type="AlphaFoldDB" id="A0A086MRP2"/>